<dbReference type="PANTHER" id="PTHR24238:SF47">
    <property type="entry name" value="ECDYSTEROIDS_DOPAMINE RECEPTOR-RELATED"/>
    <property type="match status" value="1"/>
</dbReference>
<evidence type="ECO:0000256" key="4">
    <source>
        <dbReference type="ARBA" id="ARBA00023040"/>
    </source>
</evidence>
<feature type="transmembrane region" description="Helical" evidence="8">
    <location>
        <begin position="62"/>
        <end position="84"/>
    </location>
</feature>
<keyword evidence="4" id="KW-0297">G-protein coupled receptor</keyword>
<dbReference type="EMBL" id="JAZGQO010000001">
    <property type="protein sequence ID" value="KAK6195363.1"/>
    <property type="molecule type" value="Genomic_DNA"/>
</dbReference>
<dbReference type="InterPro" id="IPR000276">
    <property type="entry name" value="GPCR_Rhodpsn"/>
</dbReference>
<comment type="subcellular location">
    <subcellularLocation>
        <location evidence="1">Membrane</location>
        <topology evidence="1">Multi-pass membrane protein</topology>
    </subcellularLocation>
</comment>
<dbReference type="AlphaFoldDB" id="A0AAN8KM74"/>
<reference evidence="10 11" key="1">
    <citation type="submission" date="2024-01" db="EMBL/GenBank/DDBJ databases">
        <title>The genome of the rayed Mediterranean limpet Patella caerulea (Linnaeus, 1758).</title>
        <authorList>
            <person name="Anh-Thu Weber A."/>
            <person name="Halstead-Nussloch G."/>
        </authorList>
    </citation>
    <scope>NUCLEOTIDE SEQUENCE [LARGE SCALE GENOMIC DNA]</scope>
    <source>
        <strain evidence="10">AATW-2023a</strain>
        <tissue evidence="10">Whole specimen</tissue>
    </source>
</reference>
<proteinExistence type="predicted"/>
<evidence type="ECO:0000256" key="7">
    <source>
        <dbReference type="ARBA" id="ARBA00023224"/>
    </source>
</evidence>
<dbReference type="Gene3D" id="1.20.1070.10">
    <property type="entry name" value="Rhodopsin 7-helix transmembrane proteins"/>
    <property type="match status" value="1"/>
</dbReference>
<protein>
    <recommendedName>
        <fullName evidence="9">G-protein coupled receptors family 1 profile domain-containing protein</fullName>
    </recommendedName>
</protein>
<sequence length="437" mass="48639">MTSYINTTLDLMNMSTTGVPEVPRQRFVNRVTASYIGIILSIGLIGNAVVVYIYGFRFKPSAFNIIILFLGVVNLIFCAIDMPLEISNMTHPVEFKGCWIIFTLATFTAWATGMALLAIAALRYRAVCQPLKPSISVFRARVLVTVFFFTSILTSAPTGIVVVNSHENLEGNLYVVNCDNDKDSEETVYPMLYLGFEFCVFAVAFISIVVLYSSIGKLLWKRDKYGPSAMNKHVSSNRFGSDDSTLSISTGTMTSEIYTSTVEMNSSPSSSSKIIQNDTVDNINHQPAGCPVVESAGCPVYNDKTITANTPSSTVQPRATKERNISAISQLDNRAFNKLTPIKMLIIMTLIFFLCYVPHLCLMIYIQAGFQLRPSRVSESIIGTVIRSNLLSSAANPILYGCYNRKFRDEVKSIFKKMTQRLGHIRKPRHAKMNNFN</sequence>
<evidence type="ECO:0000256" key="8">
    <source>
        <dbReference type="SAM" id="Phobius"/>
    </source>
</evidence>
<evidence type="ECO:0000256" key="2">
    <source>
        <dbReference type="ARBA" id="ARBA00022692"/>
    </source>
</evidence>
<evidence type="ECO:0000259" key="9">
    <source>
        <dbReference type="PROSITE" id="PS50262"/>
    </source>
</evidence>
<evidence type="ECO:0000313" key="11">
    <source>
        <dbReference type="Proteomes" id="UP001347796"/>
    </source>
</evidence>
<dbReference type="PANTHER" id="PTHR24238">
    <property type="entry name" value="G-PROTEIN COUPLED RECEPTOR"/>
    <property type="match status" value="1"/>
</dbReference>
<keyword evidence="2 8" id="KW-0812">Transmembrane</keyword>
<name>A0AAN8KM74_PATCE</name>
<feature type="transmembrane region" description="Helical" evidence="8">
    <location>
        <begin position="142"/>
        <end position="163"/>
    </location>
</feature>
<evidence type="ECO:0000256" key="1">
    <source>
        <dbReference type="ARBA" id="ARBA00004141"/>
    </source>
</evidence>
<dbReference type="CDD" id="cd00637">
    <property type="entry name" value="7tm_classA_rhodopsin-like"/>
    <property type="match status" value="1"/>
</dbReference>
<keyword evidence="6" id="KW-0675">Receptor</keyword>
<keyword evidence="5 8" id="KW-0472">Membrane</keyword>
<comment type="caution">
    <text evidence="10">The sequence shown here is derived from an EMBL/GenBank/DDBJ whole genome shotgun (WGS) entry which is preliminary data.</text>
</comment>
<keyword evidence="11" id="KW-1185">Reference proteome</keyword>
<dbReference type="InterPro" id="IPR017452">
    <property type="entry name" value="GPCR_Rhodpsn_7TM"/>
</dbReference>
<dbReference type="PROSITE" id="PS50262">
    <property type="entry name" value="G_PROTEIN_RECEP_F1_2"/>
    <property type="match status" value="1"/>
</dbReference>
<feature type="transmembrane region" description="Helical" evidence="8">
    <location>
        <begin position="191"/>
        <end position="212"/>
    </location>
</feature>
<keyword evidence="7" id="KW-0807">Transducer</keyword>
<dbReference type="Pfam" id="PF00001">
    <property type="entry name" value="7tm_1"/>
    <property type="match status" value="1"/>
</dbReference>
<evidence type="ECO:0000256" key="5">
    <source>
        <dbReference type="ARBA" id="ARBA00023136"/>
    </source>
</evidence>
<accession>A0AAN8KM74</accession>
<keyword evidence="3 8" id="KW-1133">Transmembrane helix</keyword>
<feature type="transmembrane region" description="Helical" evidence="8">
    <location>
        <begin position="99"/>
        <end position="122"/>
    </location>
</feature>
<evidence type="ECO:0000256" key="3">
    <source>
        <dbReference type="ARBA" id="ARBA00022989"/>
    </source>
</evidence>
<dbReference type="Proteomes" id="UP001347796">
    <property type="component" value="Unassembled WGS sequence"/>
</dbReference>
<evidence type="ECO:0000256" key="6">
    <source>
        <dbReference type="ARBA" id="ARBA00023170"/>
    </source>
</evidence>
<feature type="domain" description="G-protein coupled receptors family 1 profile" evidence="9">
    <location>
        <begin position="46"/>
        <end position="400"/>
    </location>
</feature>
<dbReference type="GO" id="GO:0004930">
    <property type="term" value="F:G protein-coupled receptor activity"/>
    <property type="evidence" value="ECO:0007669"/>
    <property type="project" value="UniProtKB-KW"/>
</dbReference>
<dbReference type="SUPFAM" id="SSF81321">
    <property type="entry name" value="Family A G protein-coupled receptor-like"/>
    <property type="match status" value="1"/>
</dbReference>
<organism evidence="10 11">
    <name type="scientific">Patella caerulea</name>
    <name type="common">Rayed Mediterranean limpet</name>
    <dbReference type="NCBI Taxonomy" id="87958"/>
    <lineage>
        <taxon>Eukaryota</taxon>
        <taxon>Metazoa</taxon>
        <taxon>Spiralia</taxon>
        <taxon>Lophotrochozoa</taxon>
        <taxon>Mollusca</taxon>
        <taxon>Gastropoda</taxon>
        <taxon>Patellogastropoda</taxon>
        <taxon>Patelloidea</taxon>
        <taxon>Patellidae</taxon>
        <taxon>Patella</taxon>
    </lineage>
</organism>
<feature type="transmembrane region" description="Helical" evidence="8">
    <location>
        <begin position="33"/>
        <end position="55"/>
    </location>
</feature>
<feature type="transmembrane region" description="Helical" evidence="8">
    <location>
        <begin position="344"/>
        <end position="366"/>
    </location>
</feature>
<dbReference type="PRINTS" id="PR00237">
    <property type="entry name" value="GPCRRHODOPSN"/>
</dbReference>
<dbReference type="GO" id="GO:0016020">
    <property type="term" value="C:membrane"/>
    <property type="evidence" value="ECO:0007669"/>
    <property type="project" value="UniProtKB-SubCell"/>
</dbReference>
<evidence type="ECO:0000313" key="10">
    <source>
        <dbReference type="EMBL" id="KAK6195363.1"/>
    </source>
</evidence>
<gene>
    <name evidence="10" type="ORF">SNE40_000812</name>
</gene>